<protein>
    <submittedName>
        <fullName evidence="2">Uncharacterized protein</fullName>
    </submittedName>
</protein>
<evidence type="ECO:0000256" key="1">
    <source>
        <dbReference type="SAM" id="MobiDB-lite"/>
    </source>
</evidence>
<feature type="compositionally biased region" description="Basic and acidic residues" evidence="1">
    <location>
        <begin position="10"/>
        <end position="38"/>
    </location>
</feature>
<sequence length="115" mass="12705">MMRDHRRQLRKVESRQKKEKHKSDRILKTFRSAVEENTSRSSMVMSPGGAKEDSGGPQHFSATPLSSWHHVVMSNSSRYSVSNLSSDRIHLPLIGSPALPPLSSPPCAPTPSPTC</sequence>
<feature type="region of interest" description="Disordered" evidence="1">
    <location>
        <begin position="1"/>
        <end position="63"/>
    </location>
</feature>
<evidence type="ECO:0000313" key="2">
    <source>
        <dbReference type="EMBL" id="KAJ8396849.1"/>
    </source>
</evidence>
<name>A0AAD7S6J5_9TELE</name>
<dbReference type="Proteomes" id="UP001221898">
    <property type="component" value="Unassembled WGS sequence"/>
</dbReference>
<gene>
    <name evidence="2" type="ORF">AAFF_G00011720</name>
</gene>
<proteinExistence type="predicted"/>
<accession>A0AAD7S6J5</accession>
<dbReference type="EMBL" id="JAINUG010000102">
    <property type="protein sequence ID" value="KAJ8396849.1"/>
    <property type="molecule type" value="Genomic_DNA"/>
</dbReference>
<dbReference type="AlphaFoldDB" id="A0AAD7S6J5"/>
<organism evidence="2 3">
    <name type="scientific">Aldrovandia affinis</name>
    <dbReference type="NCBI Taxonomy" id="143900"/>
    <lineage>
        <taxon>Eukaryota</taxon>
        <taxon>Metazoa</taxon>
        <taxon>Chordata</taxon>
        <taxon>Craniata</taxon>
        <taxon>Vertebrata</taxon>
        <taxon>Euteleostomi</taxon>
        <taxon>Actinopterygii</taxon>
        <taxon>Neopterygii</taxon>
        <taxon>Teleostei</taxon>
        <taxon>Notacanthiformes</taxon>
        <taxon>Halosauridae</taxon>
        <taxon>Aldrovandia</taxon>
    </lineage>
</organism>
<feature type="region of interest" description="Disordered" evidence="1">
    <location>
        <begin position="91"/>
        <end position="115"/>
    </location>
</feature>
<keyword evidence="3" id="KW-1185">Reference proteome</keyword>
<evidence type="ECO:0000313" key="3">
    <source>
        <dbReference type="Proteomes" id="UP001221898"/>
    </source>
</evidence>
<comment type="caution">
    <text evidence="2">The sequence shown here is derived from an EMBL/GenBank/DDBJ whole genome shotgun (WGS) entry which is preliminary data.</text>
</comment>
<reference evidence="2" key="1">
    <citation type="journal article" date="2023" name="Science">
        <title>Genome structures resolve the early diversification of teleost fishes.</title>
        <authorList>
            <person name="Parey E."/>
            <person name="Louis A."/>
            <person name="Montfort J."/>
            <person name="Bouchez O."/>
            <person name="Roques C."/>
            <person name="Iampietro C."/>
            <person name="Lluch J."/>
            <person name="Castinel A."/>
            <person name="Donnadieu C."/>
            <person name="Desvignes T."/>
            <person name="Floi Bucao C."/>
            <person name="Jouanno E."/>
            <person name="Wen M."/>
            <person name="Mejri S."/>
            <person name="Dirks R."/>
            <person name="Jansen H."/>
            <person name="Henkel C."/>
            <person name="Chen W.J."/>
            <person name="Zahm M."/>
            <person name="Cabau C."/>
            <person name="Klopp C."/>
            <person name="Thompson A.W."/>
            <person name="Robinson-Rechavi M."/>
            <person name="Braasch I."/>
            <person name="Lecointre G."/>
            <person name="Bobe J."/>
            <person name="Postlethwait J.H."/>
            <person name="Berthelot C."/>
            <person name="Roest Crollius H."/>
            <person name="Guiguen Y."/>
        </authorList>
    </citation>
    <scope>NUCLEOTIDE SEQUENCE</scope>
    <source>
        <strain evidence="2">NC1722</strain>
    </source>
</reference>
<feature type="compositionally biased region" description="Pro residues" evidence="1">
    <location>
        <begin position="98"/>
        <end position="115"/>
    </location>
</feature>